<evidence type="ECO:0000313" key="12">
    <source>
        <dbReference type="Proteomes" id="UP000216107"/>
    </source>
</evidence>
<dbReference type="OrthoDB" id="9124364at2"/>
<comment type="caution">
    <text evidence="11">The sequence shown here is derived from an EMBL/GenBank/DDBJ whole genome shotgun (WGS) entry which is preliminary data.</text>
</comment>
<evidence type="ECO:0000313" key="13">
    <source>
        <dbReference type="Proteomes" id="UP000623509"/>
    </source>
</evidence>
<protein>
    <recommendedName>
        <fullName evidence="14">Threonine/serine exporter-like N-terminal domain-containing protein</fullName>
    </recommendedName>
</protein>
<evidence type="ECO:0000256" key="6">
    <source>
        <dbReference type="ARBA" id="ARBA00034125"/>
    </source>
</evidence>
<feature type="domain" description="Threonine/serine exporter-like N-terminal" evidence="8">
    <location>
        <begin position="26"/>
        <end position="258"/>
    </location>
</feature>
<gene>
    <name evidence="10" type="ORF">BGI27_02880</name>
    <name evidence="11" type="ORF">CGU29_06245</name>
</gene>
<dbReference type="GO" id="GO:0015744">
    <property type="term" value="P:succinate transport"/>
    <property type="evidence" value="ECO:0007669"/>
    <property type="project" value="TreeGrafter"/>
</dbReference>
<dbReference type="GO" id="GO:0022857">
    <property type="term" value="F:transmembrane transporter activity"/>
    <property type="evidence" value="ECO:0007669"/>
    <property type="project" value="InterPro"/>
</dbReference>
<name>A0A272EUQ6_9RHOO</name>
<evidence type="ECO:0000256" key="7">
    <source>
        <dbReference type="SAM" id="Phobius"/>
    </source>
</evidence>
<sequence length="435" mass="46475">MSQPEIDVVPPPADKPCLPVESDELRFIQRVARLLLHYNMRTESLRKRLQEVGNALWLPLQVHIGYRTVTVYTADGVHVHAQAPEFRINIAVSAEVNRIIDRVCLGRLPLHEAIVLLDEVEKTAGRHGRWTLSLMFGLGAGALAWLLSADWGAMAVISLSSALGMLARQEMHRFHPVLFALPFVAALIGSLMGGGVILMGWTQTPGICLIVPALMLVPGPHLINGLYDMLENKMQTGIPRLGLATGILIAAAMGIFLGGWLTLGMTTVPPWATVAGTVPLWLDVLLAGVASCAFGAFYNAPWRVLWTSILCGMVGHGIRYICMDVNGMPQEISTLLACVPIGLMASRWVVSMRIPFAAVAFAGAVPMMPGVLMYRSIGGAMEIALAGGGAPAGLVASTLANLFKSGFIVGSMGMGLLVGAWIGNLLMRHRPAGLA</sequence>
<feature type="transmembrane region" description="Helical" evidence="7">
    <location>
        <begin position="406"/>
        <end position="427"/>
    </location>
</feature>
<keyword evidence="13" id="KW-1185">Reference proteome</keyword>
<feature type="transmembrane region" description="Helical" evidence="7">
    <location>
        <begin position="304"/>
        <end position="322"/>
    </location>
</feature>
<dbReference type="EMBL" id="MDUX01000006">
    <property type="protein sequence ID" value="KAF7600339.1"/>
    <property type="molecule type" value="Genomic_DNA"/>
</dbReference>
<evidence type="ECO:0008006" key="14">
    <source>
        <dbReference type="Google" id="ProtNLM"/>
    </source>
</evidence>
<keyword evidence="4 7" id="KW-1133">Transmembrane helix</keyword>
<dbReference type="Proteomes" id="UP000216107">
    <property type="component" value="Unassembled WGS sequence"/>
</dbReference>
<dbReference type="AlphaFoldDB" id="A0A272EUQ6"/>
<feature type="transmembrane region" description="Helical" evidence="7">
    <location>
        <begin position="356"/>
        <end position="374"/>
    </location>
</feature>
<reference evidence="11 12" key="2">
    <citation type="submission" date="2017-07" db="EMBL/GenBank/DDBJ databases">
        <title>Candidatus Dactylopiibacterium carminicum, a nitrogen-fixing symbiont of the cochineal insect Dactylopius coccus and Dactylopius opuntiae (Hemiptera: Coccoidea: Dactylopiidae).</title>
        <authorList>
            <person name="Vera A."/>
        </authorList>
    </citation>
    <scope>NUCLEOTIDE SEQUENCE [LARGE SCALE GENOMIC DNA]</scope>
    <source>
        <strain evidence="11 12">NFDCM</strain>
    </source>
</reference>
<reference evidence="10 13" key="1">
    <citation type="submission" date="2016-08" db="EMBL/GenBank/DDBJ databases">
        <title>Candidatus Dactylopiibacterium carminicum genome sequence.</title>
        <authorList>
            <person name="Ramirez-Puebla S.T."/>
            <person name="Ormeno-Orrillo E."/>
            <person name="Vera-Ponce De Leon A."/>
            <person name="Luis L."/>
            <person name="Sanchez-Flores A."/>
            <person name="Monica R."/>
            <person name="Martinez-Romero E."/>
        </authorList>
    </citation>
    <scope>NUCLEOTIDE SEQUENCE [LARGE SCALE GENOMIC DNA]</scope>
    <source>
        <strain evidence="10">END1</strain>
    </source>
</reference>
<feature type="transmembrane region" description="Helical" evidence="7">
    <location>
        <begin position="280"/>
        <end position="298"/>
    </location>
</feature>
<keyword evidence="2" id="KW-1003">Cell membrane</keyword>
<dbReference type="PANTHER" id="PTHR34390">
    <property type="entry name" value="UPF0442 PROTEIN YJJB-RELATED"/>
    <property type="match status" value="1"/>
</dbReference>
<evidence type="ECO:0000256" key="2">
    <source>
        <dbReference type="ARBA" id="ARBA00022475"/>
    </source>
</evidence>
<comment type="subcellular location">
    <subcellularLocation>
        <location evidence="1">Cell membrane</location>
        <topology evidence="1">Multi-pass membrane protein</topology>
    </subcellularLocation>
</comment>
<feature type="transmembrane region" description="Helical" evidence="7">
    <location>
        <begin position="243"/>
        <end position="268"/>
    </location>
</feature>
<dbReference type="InterPro" id="IPR024528">
    <property type="entry name" value="ThrE_2"/>
</dbReference>
<keyword evidence="3 7" id="KW-0812">Transmembrane</keyword>
<feature type="transmembrane region" description="Helical" evidence="7">
    <location>
        <begin position="206"/>
        <end position="223"/>
    </location>
</feature>
<comment type="similarity">
    <text evidence="6">Belongs to the ThrE exporter (TC 2.A.79) family.</text>
</comment>
<dbReference type="PANTHER" id="PTHR34390:SF2">
    <property type="entry name" value="SUCCINATE TRANSPORTER SUBUNIT YJJP-RELATED"/>
    <property type="match status" value="1"/>
</dbReference>
<feature type="transmembrane region" description="Helical" evidence="7">
    <location>
        <begin position="132"/>
        <end position="157"/>
    </location>
</feature>
<evidence type="ECO:0000256" key="4">
    <source>
        <dbReference type="ARBA" id="ARBA00022989"/>
    </source>
</evidence>
<evidence type="ECO:0000313" key="10">
    <source>
        <dbReference type="EMBL" id="KAF7600339.1"/>
    </source>
</evidence>
<dbReference type="InterPro" id="IPR010619">
    <property type="entry name" value="ThrE-like_N"/>
</dbReference>
<evidence type="ECO:0000259" key="9">
    <source>
        <dbReference type="Pfam" id="PF12821"/>
    </source>
</evidence>
<feature type="transmembrane region" description="Helical" evidence="7">
    <location>
        <begin position="177"/>
        <end position="199"/>
    </location>
</feature>
<feature type="transmembrane region" description="Helical" evidence="7">
    <location>
        <begin position="334"/>
        <end position="350"/>
    </location>
</feature>
<evidence type="ECO:0000256" key="5">
    <source>
        <dbReference type="ARBA" id="ARBA00023136"/>
    </source>
</evidence>
<dbReference type="Proteomes" id="UP000623509">
    <property type="component" value="Unassembled WGS sequence"/>
</dbReference>
<evidence type="ECO:0000313" key="11">
    <source>
        <dbReference type="EMBL" id="PAS93833.1"/>
    </source>
</evidence>
<keyword evidence="5 7" id="KW-0472">Membrane</keyword>
<dbReference type="RefSeq" id="WP_095523417.1">
    <property type="nucleotide sequence ID" value="NZ_MDUX01000006.1"/>
</dbReference>
<feature type="domain" description="Threonine/Serine exporter ThrE" evidence="9">
    <location>
        <begin position="284"/>
        <end position="418"/>
    </location>
</feature>
<dbReference type="GO" id="GO:0005886">
    <property type="term" value="C:plasma membrane"/>
    <property type="evidence" value="ECO:0007669"/>
    <property type="project" value="UniProtKB-SubCell"/>
</dbReference>
<organism evidence="11 12">
    <name type="scientific">Candidatus Dactylopiibacterium carminicum</name>
    <dbReference type="NCBI Taxonomy" id="857335"/>
    <lineage>
        <taxon>Bacteria</taxon>
        <taxon>Pseudomonadati</taxon>
        <taxon>Pseudomonadota</taxon>
        <taxon>Betaproteobacteria</taxon>
        <taxon>Rhodocyclales</taxon>
        <taxon>Rhodocyclaceae</taxon>
        <taxon>Candidatus Dactylopiibacterium</taxon>
    </lineage>
</organism>
<dbReference type="EMBL" id="NMRN01000012">
    <property type="protein sequence ID" value="PAS93833.1"/>
    <property type="molecule type" value="Genomic_DNA"/>
</dbReference>
<proteinExistence type="inferred from homology"/>
<dbReference type="Pfam" id="PF12821">
    <property type="entry name" value="ThrE_2"/>
    <property type="match status" value="1"/>
</dbReference>
<dbReference type="InterPro" id="IPR050539">
    <property type="entry name" value="ThrE_Dicarb/AminoAcid_Exp"/>
</dbReference>
<dbReference type="Pfam" id="PF06738">
    <property type="entry name" value="ThrE"/>
    <property type="match status" value="1"/>
</dbReference>
<evidence type="ECO:0000256" key="1">
    <source>
        <dbReference type="ARBA" id="ARBA00004651"/>
    </source>
</evidence>
<accession>A0A272EUQ6</accession>
<evidence type="ECO:0000256" key="3">
    <source>
        <dbReference type="ARBA" id="ARBA00022692"/>
    </source>
</evidence>
<evidence type="ECO:0000259" key="8">
    <source>
        <dbReference type="Pfam" id="PF06738"/>
    </source>
</evidence>